<comment type="caution">
    <text evidence="2">The sequence shown here is derived from an EMBL/GenBank/DDBJ whole genome shotgun (WGS) entry which is preliminary data.</text>
</comment>
<feature type="region of interest" description="Disordered" evidence="1">
    <location>
        <begin position="62"/>
        <end position="88"/>
    </location>
</feature>
<evidence type="ECO:0000256" key="1">
    <source>
        <dbReference type="SAM" id="MobiDB-lite"/>
    </source>
</evidence>
<reference evidence="2" key="1">
    <citation type="submission" date="2022-09" db="EMBL/GenBank/DDBJ databases">
        <title>Fusarium specimens isolated from Avocado Roots.</title>
        <authorList>
            <person name="Stajich J."/>
            <person name="Roper C."/>
            <person name="Heimlech-Rivalta G."/>
        </authorList>
    </citation>
    <scope>NUCLEOTIDE SEQUENCE</scope>
    <source>
        <strain evidence="2">A02</strain>
    </source>
</reference>
<evidence type="ECO:0000313" key="3">
    <source>
        <dbReference type="Proteomes" id="UP001152087"/>
    </source>
</evidence>
<dbReference type="Proteomes" id="UP001152087">
    <property type="component" value="Unassembled WGS sequence"/>
</dbReference>
<proteinExistence type="predicted"/>
<keyword evidence="3" id="KW-1185">Reference proteome</keyword>
<feature type="region of interest" description="Disordered" evidence="1">
    <location>
        <begin position="1"/>
        <end position="36"/>
    </location>
</feature>
<organism evidence="2 3">
    <name type="scientific">Fusarium falciforme</name>
    <dbReference type="NCBI Taxonomy" id="195108"/>
    <lineage>
        <taxon>Eukaryota</taxon>
        <taxon>Fungi</taxon>
        <taxon>Dikarya</taxon>
        <taxon>Ascomycota</taxon>
        <taxon>Pezizomycotina</taxon>
        <taxon>Sordariomycetes</taxon>
        <taxon>Hypocreomycetidae</taxon>
        <taxon>Hypocreales</taxon>
        <taxon>Nectriaceae</taxon>
        <taxon>Fusarium</taxon>
        <taxon>Fusarium solani species complex</taxon>
    </lineage>
</organism>
<gene>
    <name evidence="2" type="ORF">NW755_001760</name>
</gene>
<evidence type="ECO:0000313" key="2">
    <source>
        <dbReference type="EMBL" id="KAJ4195599.1"/>
    </source>
</evidence>
<sequence length="88" mass="9199">MTALGALKDHGVLQTPELPARENTLMFGPPPNGFTPVGHTTIRRTPSVNTLLKTPDATGLGIMNGANHTPALEAPKVNSADETLVCRG</sequence>
<protein>
    <submittedName>
        <fullName evidence="2">Uncharacterized protein</fullName>
    </submittedName>
</protein>
<name>A0A9W8REZ0_9HYPO</name>
<dbReference type="EMBL" id="JAOQAV010000003">
    <property type="protein sequence ID" value="KAJ4195599.1"/>
    <property type="molecule type" value="Genomic_DNA"/>
</dbReference>
<dbReference type="AlphaFoldDB" id="A0A9W8REZ0"/>
<accession>A0A9W8REZ0</accession>